<organism evidence="9">
    <name type="scientific">Jakoba libera</name>
    <name type="common">Flagellate</name>
    <name type="synonym">Cryptobia libera</name>
    <dbReference type="NCBI Taxonomy" id="143017"/>
    <lineage>
        <taxon>Eukaryota</taxon>
        <taxon>Discoba</taxon>
        <taxon>Jakobida</taxon>
        <taxon>Histionina</taxon>
        <taxon>Jakobidae</taxon>
        <taxon>Jakoba</taxon>
    </lineage>
</organism>
<dbReference type="GeneID" id="15333116"/>
<keyword evidence="5 7" id="KW-0472">Membrane</keyword>
<evidence type="ECO:0000256" key="7">
    <source>
        <dbReference type="SAM" id="Phobius"/>
    </source>
</evidence>
<dbReference type="RefSeq" id="YP_007890685.1">
    <property type="nucleotide sequence ID" value="NC_021127.1"/>
</dbReference>
<evidence type="ECO:0000313" key="9">
    <source>
        <dbReference type="EMBL" id="AGH24179.1"/>
    </source>
</evidence>
<evidence type="ECO:0000256" key="6">
    <source>
        <dbReference type="ARBA" id="ARBA00023310"/>
    </source>
</evidence>
<proteinExistence type="predicted"/>
<keyword evidence="2 7" id="KW-0812">Transmembrane</keyword>
<dbReference type="InterPro" id="IPR003319">
    <property type="entry name" value="YMF19-like_N"/>
</dbReference>
<evidence type="ECO:0000256" key="1">
    <source>
        <dbReference type="ARBA" id="ARBA00004325"/>
    </source>
</evidence>
<reference evidence="9" key="1">
    <citation type="journal article" date="2004" name="RNA">
        <title>Mitochondrial 3' tRNA editing in the jakobid Seculamonas ecuadoriensis: a novel mechanism and implications for tRNA processing.</title>
        <authorList>
            <person name="Leigh J."/>
            <person name="Lang B.F."/>
        </authorList>
    </citation>
    <scope>NUCLEOTIDE SEQUENCE</scope>
    <source>
        <strain evidence="9">ATCC 50422</strain>
    </source>
</reference>
<evidence type="ECO:0000256" key="3">
    <source>
        <dbReference type="ARBA" id="ARBA00022989"/>
    </source>
</evidence>
<feature type="transmembrane region" description="Helical" evidence="7">
    <location>
        <begin position="12"/>
        <end position="36"/>
    </location>
</feature>
<evidence type="ECO:0000256" key="2">
    <source>
        <dbReference type="ARBA" id="ARBA00022692"/>
    </source>
</evidence>
<keyword evidence="9" id="KW-0378">Hydrolase</keyword>
<reference evidence="9" key="3">
    <citation type="journal article" date="2013" name="Genome Biol. Evol.">
        <title>Strikingly bacteria-like and gene-rich mitochondrial genomes throughout jakobid protists.</title>
        <authorList>
            <person name="Burger G."/>
            <person name="Gray M.W."/>
            <person name="Forget L."/>
            <person name="Lang B.F."/>
        </authorList>
    </citation>
    <scope>NUCLEOTIDE SEQUENCE</scope>
    <source>
        <strain evidence="9">ATCC 50422</strain>
    </source>
</reference>
<dbReference type="GO" id="GO:0031966">
    <property type="term" value="C:mitochondrial membrane"/>
    <property type="evidence" value="ECO:0007669"/>
    <property type="project" value="UniProtKB-SubCell"/>
</dbReference>
<keyword evidence="6" id="KW-0066">ATP synthesis</keyword>
<dbReference type="EC" id="3.6.3.14" evidence="9"/>
<sequence>MPQLNSLTYFSQVFWLVLFFCAFYAVLMYLILPTLYRTMRLRQRKLQVMQSAKGNLKQEESQILNAFDQSLALSLAQSRKSLQDAILQTNQWISISKKDINLSYVSSANQQYLQALHDLAKEKFAFQKMIHNTSN</sequence>
<evidence type="ECO:0000256" key="5">
    <source>
        <dbReference type="ARBA" id="ARBA00023136"/>
    </source>
</evidence>
<dbReference type="EMBL" id="KC353355">
    <property type="protein sequence ID" value="AGH24179.1"/>
    <property type="molecule type" value="Genomic_DNA"/>
</dbReference>
<geneLocation type="mitochondrion" evidence="9"/>
<keyword evidence="4 9" id="KW-0496">Mitochondrion</keyword>
<gene>
    <name evidence="9" type="primary">atp8</name>
</gene>
<dbReference type="GO" id="GO:0016787">
    <property type="term" value="F:hydrolase activity"/>
    <property type="evidence" value="ECO:0007669"/>
    <property type="project" value="UniProtKB-KW"/>
</dbReference>
<evidence type="ECO:0000259" key="8">
    <source>
        <dbReference type="Pfam" id="PF02326"/>
    </source>
</evidence>
<protein>
    <submittedName>
        <fullName evidence="9">ATP synthase F0 subunit 8</fullName>
        <ecNumber evidence="9">3.6.3.14</ecNumber>
    </submittedName>
</protein>
<evidence type="ECO:0000256" key="4">
    <source>
        <dbReference type="ARBA" id="ARBA00023128"/>
    </source>
</evidence>
<name>M4QC84_JAKLI</name>
<accession>M4QC84</accession>
<comment type="subcellular location">
    <subcellularLocation>
        <location evidence="1">Mitochondrion membrane</location>
    </subcellularLocation>
</comment>
<dbReference type="Pfam" id="PF02326">
    <property type="entry name" value="YMF19"/>
    <property type="match status" value="1"/>
</dbReference>
<dbReference type="AlphaFoldDB" id="M4QC84"/>
<feature type="domain" description="ATP synthase YMF19-like N-terminal" evidence="8">
    <location>
        <begin position="2"/>
        <end position="81"/>
    </location>
</feature>
<dbReference type="GO" id="GO:0006754">
    <property type="term" value="P:ATP biosynthetic process"/>
    <property type="evidence" value="ECO:0007669"/>
    <property type="project" value="UniProtKB-KW"/>
</dbReference>
<reference evidence="9" key="2">
    <citation type="journal article" date="2006" name="RNA">
        <title>Hybrid E. coli--Mitochondrial ribonuclease P RNAs are catalytically active.</title>
        <authorList>
            <person name="Seif E."/>
            <person name="Cadieux A."/>
            <person name="Lang B.F."/>
        </authorList>
    </citation>
    <scope>NUCLEOTIDE SEQUENCE</scope>
    <source>
        <strain evidence="9">ATCC 50422</strain>
    </source>
</reference>
<keyword evidence="3 7" id="KW-1133">Transmembrane helix</keyword>